<dbReference type="PROSITE" id="PS50158">
    <property type="entry name" value="ZF_CCHC"/>
    <property type="match status" value="1"/>
</dbReference>
<dbReference type="SMART" id="SM00343">
    <property type="entry name" value="ZnF_C2HC"/>
    <property type="match status" value="1"/>
</dbReference>
<keyword evidence="1" id="KW-0862">Zinc</keyword>
<keyword evidence="1" id="KW-0863">Zinc-finger</keyword>
<accession>A0ABD3I025</accession>
<keyword evidence="6" id="KW-1185">Reference proteome</keyword>
<sequence>MLNMGSGSTTNLARATTGGSAKMAEDELGTGPISSAENNSSTWNNINNPTFQRSPQKSGPGPNNITNDLPDLGDIADFPPLCKTVCTVLPELVEEDKKTTKQGAPSMNWKATASKSLLERHPNWANSYSTISEPNPYTRGLKLIDGEDVTTDELKEVVQDINSSINIEEYKLGDTIQVDKSFFSCRLRHLQSCAFVLCALDHAPSRDKVTEWARNELWQSKGIQVEQIRILARGCFLIVTGSAEQQQNKINGRMIFAFPWDPKFSPRELRSKLVPVWVDLPKVHPMLEAYGAHMLATIGKVLYKTCEMGRDSYMHIRGCVLTDISRKLKDHVKIQIDGVEEPMVQPVWYTSLPNICFACHQRGHIAKDCPAYKEETSQENNEEDQIKSTEKKQGANPKAQTSTTTSQEEDGFTTAYPKSRGGISREEANKVDTQRDSASALHAKSNQEDKGSDEEMGSDIEVHPALEIQGESRVAATTAKDPNAQNQQYPGTNLKDDQLEEVQVFPGEALTGGRSSKAKDKSNAGGNNSQSRLINEVEGKKGTNVLTTKKLQVPTHSRSISIKKAARKGGRNPNRLRVARKWIAENHKEAVVIAFQELKALEENLSFNLKRIWEQGKVVVDYSQSGRGGAALLLHPSLQVLDSGIKGDGSVAWAKIMTVNGPISVMSLYAPNNAAERRPLWSWLSFKTEGENWMIMGDFNSVELPDDTDGPTALLNGGELRTWKACASEVELVDAYLCASFTEGPRFTRQVFSGDRLDQARLDRCYLTNGASWCHHVHKVAHDATQTISDHWPVSVTLTLQEAEREVMRRGSYFKMDSAVLKNSRVLQEVKEAWNMHPPGVTDPQVKWTLGWGRVRAVLSRVRREGRQMMENISEKRTELAAIRFRLQTESSVSLRERALTLEKEIRKGELEDAKSWRLRSRVRWMEEGEAPSHYFFAQLKAKYARESIQFLRRDDLSETTREGEVKEMVQEYFQEQFRCPVPASQDLHLRKEVLRLVDKKVPDEQNRLLRESPTEREIDELVEELPRDKAPGLDGVTNNMVQDCWDLIKSDCYNMLKHFWVTGELLHKNSQGVIKLLPKNEEKWFLKNWRPITLMGITYKLCGKLLAKRLKRVVASLTSPQQTGFIEGRSIFDNLLGSRMGADWVQESEQEAIFLKLDFAKAYDRVRHDFIWDTLEAMKIDTHFISLLKGLTLQGSSKVHINGWFTEEILLDRGVRQGCPVAPYLFVLSTQPLMLLFEKAQREGRLTGIQLPGGRQLLHQLFADDTGVHMQATEECFNTTRAIVYSFERISGAALNLSKSQIIPLGFREVPNWITRTGCKVAEAGEIVVYLGGPIGYGISDGQIVDFLLAKFQKRLGHWSSKMVSWAGRVITLRHILALLPTYHFMTLSLTRHGFQEMEKVCRTFLWGLNPEGNPKKSLVGWEKINNPKTAGGLGLGNFILQADTMKMRLVTRILRREGADWIILMEAILQKQAPGWRMDSDGCFPLQEYLLLGPKPSHKSAITVKWLLSGWYKVRTKLFFSANNATLPYNIALWKLEILMKKLKVPPDISWRTLRAVFRHCEIRILSDLFNRDGRRRILPGFERKLDTCNAEARASFITLEAWISTVRLADTRLEDSNGWVWDSGGHPIRDWHTSNDGWRKLLASTPKDDGPLYLKWPGSGEDLEWQRRWSALWKGQNTERNKLWIWRIYRGAFFTAERGAKMAVCDGLCKRCRQDTEDVTHLFWGCRKCTKRWSDLVAMGLLGLQQLPRERNIQSFLELVDKAVFNQRSHPTWFLTIVVHTRVIWTERNEWIFRKKDSILPATECLREVVRELSVVGNRRGAGDTQSIAREILHLETMSNERSLINTGAEGLEISQQQVTIRSVEAAGPEERSITGADQESRGSRADDLQSGARSVELRTH</sequence>
<protein>
    <recommendedName>
        <fullName evidence="7">CCHC-type domain-containing protein</fullName>
    </recommendedName>
</protein>
<feature type="compositionally biased region" description="Basic and acidic residues" evidence="2">
    <location>
        <begin position="1872"/>
        <end position="1891"/>
    </location>
</feature>
<feature type="region of interest" description="Disordered" evidence="2">
    <location>
        <begin position="1"/>
        <end position="70"/>
    </location>
</feature>
<evidence type="ECO:0008006" key="7">
    <source>
        <dbReference type="Google" id="ProtNLM"/>
    </source>
</evidence>
<dbReference type="SUPFAM" id="SSF56219">
    <property type="entry name" value="DNase I-like"/>
    <property type="match status" value="1"/>
</dbReference>
<dbReference type="InterPro" id="IPR005135">
    <property type="entry name" value="Endo/exonuclease/phosphatase"/>
</dbReference>
<dbReference type="PANTHER" id="PTHR19446">
    <property type="entry name" value="REVERSE TRANSCRIPTASES"/>
    <property type="match status" value="1"/>
</dbReference>
<feature type="compositionally biased region" description="Basic and acidic residues" evidence="2">
    <location>
        <begin position="384"/>
        <end position="393"/>
    </location>
</feature>
<dbReference type="Gene3D" id="4.10.60.10">
    <property type="entry name" value="Zinc finger, CCHC-type"/>
    <property type="match status" value="1"/>
</dbReference>
<comment type="caution">
    <text evidence="5">The sequence shown here is derived from an EMBL/GenBank/DDBJ whole genome shotgun (WGS) entry which is preliminary data.</text>
</comment>
<dbReference type="SUPFAM" id="SSF57756">
    <property type="entry name" value="Retrovirus zinc finger-like domains"/>
    <property type="match status" value="1"/>
</dbReference>
<dbReference type="Pfam" id="PF03372">
    <property type="entry name" value="Exo_endo_phos"/>
    <property type="match status" value="1"/>
</dbReference>
<reference evidence="5 6" key="1">
    <citation type="submission" date="2024-09" db="EMBL/GenBank/DDBJ databases">
        <title>Chromosome-scale assembly of Riccia sorocarpa.</title>
        <authorList>
            <person name="Paukszto L."/>
        </authorList>
    </citation>
    <scope>NUCLEOTIDE SEQUENCE [LARGE SCALE GENOMIC DNA]</scope>
    <source>
        <strain evidence="5">LP-2024</strain>
        <tissue evidence="5">Aerial parts of the thallus</tissue>
    </source>
</reference>
<dbReference type="InterPro" id="IPR036875">
    <property type="entry name" value="Znf_CCHC_sf"/>
</dbReference>
<dbReference type="Proteomes" id="UP001633002">
    <property type="component" value="Unassembled WGS sequence"/>
</dbReference>
<feature type="compositionally biased region" description="Basic and acidic residues" evidence="2">
    <location>
        <begin position="423"/>
        <end position="435"/>
    </location>
</feature>
<keyword evidence="1" id="KW-0479">Metal-binding</keyword>
<evidence type="ECO:0000313" key="5">
    <source>
        <dbReference type="EMBL" id="KAL3694924.1"/>
    </source>
</evidence>
<gene>
    <name evidence="5" type="ORF">R1sor_008575</name>
</gene>
<dbReference type="EMBL" id="JBJQOH010000003">
    <property type="protein sequence ID" value="KAL3694924.1"/>
    <property type="molecule type" value="Genomic_DNA"/>
</dbReference>
<name>A0ABD3I025_9MARC</name>
<feature type="region of interest" description="Disordered" evidence="2">
    <location>
        <begin position="506"/>
        <end position="534"/>
    </location>
</feature>
<feature type="compositionally biased region" description="Polar residues" evidence="2">
    <location>
        <begin position="1"/>
        <end position="19"/>
    </location>
</feature>
<dbReference type="InterPro" id="IPR000477">
    <property type="entry name" value="RT_dom"/>
</dbReference>
<feature type="compositionally biased region" description="Polar residues" evidence="2">
    <location>
        <begin position="524"/>
        <end position="533"/>
    </location>
</feature>
<dbReference type="GO" id="GO:0008270">
    <property type="term" value="F:zinc ion binding"/>
    <property type="evidence" value="ECO:0007669"/>
    <property type="project" value="UniProtKB-KW"/>
</dbReference>
<feature type="domain" description="CCHC-type" evidence="3">
    <location>
        <begin position="356"/>
        <end position="370"/>
    </location>
</feature>
<feature type="region of interest" description="Disordered" evidence="2">
    <location>
        <begin position="473"/>
        <end position="492"/>
    </location>
</feature>
<feature type="compositionally biased region" description="Low complexity" evidence="2">
    <location>
        <begin position="38"/>
        <end position="48"/>
    </location>
</feature>
<organism evidence="5 6">
    <name type="scientific">Riccia sorocarpa</name>
    <dbReference type="NCBI Taxonomy" id="122646"/>
    <lineage>
        <taxon>Eukaryota</taxon>
        <taxon>Viridiplantae</taxon>
        <taxon>Streptophyta</taxon>
        <taxon>Embryophyta</taxon>
        <taxon>Marchantiophyta</taxon>
        <taxon>Marchantiopsida</taxon>
        <taxon>Marchantiidae</taxon>
        <taxon>Marchantiales</taxon>
        <taxon>Ricciaceae</taxon>
        <taxon>Riccia</taxon>
    </lineage>
</organism>
<evidence type="ECO:0000259" key="3">
    <source>
        <dbReference type="PROSITE" id="PS50158"/>
    </source>
</evidence>
<feature type="region of interest" description="Disordered" evidence="2">
    <location>
        <begin position="1868"/>
        <end position="1904"/>
    </location>
</feature>
<dbReference type="InterPro" id="IPR036691">
    <property type="entry name" value="Endo/exonu/phosph_ase_sf"/>
</dbReference>
<evidence type="ECO:0000313" key="6">
    <source>
        <dbReference type="Proteomes" id="UP001633002"/>
    </source>
</evidence>
<feature type="compositionally biased region" description="Polar residues" evidence="2">
    <location>
        <begin position="49"/>
        <end position="67"/>
    </location>
</feature>
<proteinExistence type="predicted"/>
<dbReference type="PROSITE" id="PS50878">
    <property type="entry name" value="RT_POL"/>
    <property type="match status" value="1"/>
</dbReference>
<feature type="region of interest" description="Disordered" evidence="2">
    <location>
        <begin position="375"/>
        <end position="456"/>
    </location>
</feature>
<feature type="domain" description="Reverse transcriptase" evidence="4">
    <location>
        <begin position="1059"/>
        <end position="1336"/>
    </location>
</feature>
<evidence type="ECO:0000256" key="2">
    <source>
        <dbReference type="SAM" id="MobiDB-lite"/>
    </source>
</evidence>
<dbReference type="Pfam" id="PF00078">
    <property type="entry name" value="RVT_1"/>
    <property type="match status" value="1"/>
</dbReference>
<feature type="region of interest" description="Disordered" evidence="2">
    <location>
        <begin position="552"/>
        <end position="571"/>
    </location>
</feature>
<dbReference type="CDD" id="cd01650">
    <property type="entry name" value="RT_nLTR_like"/>
    <property type="match status" value="1"/>
</dbReference>
<evidence type="ECO:0000256" key="1">
    <source>
        <dbReference type="PROSITE-ProRule" id="PRU00047"/>
    </source>
</evidence>
<dbReference type="Gene3D" id="3.60.10.10">
    <property type="entry name" value="Endonuclease/exonuclease/phosphatase"/>
    <property type="match status" value="1"/>
</dbReference>
<dbReference type="InterPro" id="IPR001878">
    <property type="entry name" value="Znf_CCHC"/>
</dbReference>
<evidence type="ECO:0000259" key="4">
    <source>
        <dbReference type="PROSITE" id="PS50878"/>
    </source>
</evidence>